<gene>
    <name evidence="2" type="ORF">SISNIDRAFT_481787</name>
</gene>
<dbReference type="Proteomes" id="UP000076722">
    <property type="component" value="Unassembled WGS sequence"/>
</dbReference>
<organism evidence="2 3">
    <name type="scientific">Sistotremastrum niveocremeum HHB9708</name>
    <dbReference type="NCBI Taxonomy" id="1314777"/>
    <lineage>
        <taxon>Eukaryota</taxon>
        <taxon>Fungi</taxon>
        <taxon>Dikarya</taxon>
        <taxon>Basidiomycota</taxon>
        <taxon>Agaricomycotina</taxon>
        <taxon>Agaricomycetes</taxon>
        <taxon>Sistotremastrales</taxon>
        <taxon>Sistotremastraceae</taxon>
        <taxon>Sertulicium</taxon>
        <taxon>Sertulicium niveocremeum</taxon>
    </lineage>
</organism>
<dbReference type="AlphaFoldDB" id="A0A164ZPB2"/>
<evidence type="ECO:0000313" key="3">
    <source>
        <dbReference type="Proteomes" id="UP000076722"/>
    </source>
</evidence>
<feature type="region of interest" description="Disordered" evidence="1">
    <location>
        <begin position="47"/>
        <end position="103"/>
    </location>
</feature>
<dbReference type="EMBL" id="KV419396">
    <property type="protein sequence ID" value="KZS97910.1"/>
    <property type="molecule type" value="Genomic_DNA"/>
</dbReference>
<protein>
    <submittedName>
        <fullName evidence="2">Uncharacterized protein</fullName>
    </submittedName>
</protein>
<reference evidence="2 3" key="1">
    <citation type="journal article" date="2016" name="Mol. Biol. Evol.">
        <title>Comparative Genomics of Early-Diverging Mushroom-Forming Fungi Provides Insights into the Origins of Lignocellulose Decay Capabilities.</title>
        <authorList>
            <person name="Nagy L.G."/>
            <person name="Riley R."/>
            <person name="Tritt A."/>
            <person name="Adam C."/>
            <person name="Daum C."/>
            <person name="Floudas D."/>
            <person name="Sun H."/>
            <person name="Yadav J.S."/>
            <person name="Pangilinan J."/>
            <person name="Larsson K.H."/>
            <person name="Matsuura K."/>
            <person name="Barry K."/>
            <person name="Labutti K."/>
            <person name="Kuo R."/>
            <person name="Ohm R.A."/>
            <person name="Bhattacharya S.S."/>
            <person name="Shirouzu T."/>
            <person name="Yoshinaga Y."/>
            <person name="Martin F.M."/>
            <person name="Grigoriev I.V."/>
            <person name="Hibbett D.S."/>
        </authorList>
    </citation>
    <scope>NUCLEOTIDE SEQUENCE [LARGE SCALE GENOMIC DNA]</scope>
    <source>
        <strain evidence="2 3">HHB9708</strain>
    </source>
</reference>
<name>A0A164ZPB2_9AGAM</name>
<evidence type="ECO:0000313" key="2">
    <source>
        <dbReference type="EMBL" id="KZS97910.1"/>
    </source>
</evidence>
<proteinExistence type="predicted"/>
<accession>A0A164ZPB2</accession>
<dbReference type="OrthoDB" id="3262664at2759"/>
<sequence length="212" mass="23474">MSIPIDELVASLSTTMKSSHIGQEAIELANLQNQLATTLFCATNQGFSSGPDLQPPNTPTQTSPGWTNYLPDPHAPMQRSSSMSGRQKPRRRSSASLLQRPDEDVFMMEEDEKAEVEDILYGRNNNSFHSSSPTYHPHHEIPHHMPDYYSSYLSSYDVGMSAASSTPFASGDPFLASLRPQLQTHSHATNMIAPQKAFLPQLTQSHIQSMNT</sequence>
<evidence type="ECO:0000256" key="1">
    <source>
        <dbReference type="SAM" id="MobiDB-lite"/>
    </source>
</evidence>
<keyword evidence="3" id="KW-1185">Reference proteome</keyword>